<accession>A0A4D6DSV0</accession>
<keyword evidence="1" id="KW-0812">Transmembrane</keyword>
<dbReference type="RefSeq" id="YP_009821821.1">
    <property type="nucleotide sequence ID" value="NC_048180.1"/>
</dbReference>
<protein>
    <submittedName>
        <fullName evidence="2">Carbohydrate ABC transporter permease</fullName>
    </submittedName>
</protein>
<sequence>MMIIHEMGLYDLIYRLAFMLAMVYILTRKD</sequence>
<keyword evidence="1" id="KW-0472">Membrane</keyword>
<feature type="transmembrane region" description="Helical" evidence="1">
    <location>
        <begin position="12"/>
        <end position="27"/>
    </location>
</feature>
<evidence type="ECO:0000313" key="2">
    <source>
        <dbReference type="EMBL" id="QBZ69006.1"/>
    </source>
</evidence>
<name>A0A4D6DSV0_9CAUD</name>
<evidence type="ECO:0000256" key="1">
    <source>
        <dbReference type="SAM" id="Phobius"/>
    </source>
</evidence>
<evidence type="ECO:0000313" key="3">
    <source>
        <dbReference type="Proteomes" id="UP000297095"/>
    </source>
</evidence>
<organism evidence="2 3">
    <name type="scientific">Shigella phage VB_Ship_A7</name>
    <dbReference type="NCBI Taxonomy" id="2562138"/>
    <lineage>
        <taxon>Viruses</taxon>
        <taxon>Duplodnaviria</taxon>
        <taxon>Heunggongvirae</taxon>
        <taxon>Uroviricota</taxon>
        <taxon>Caudoviricetes</taxon>
        <taxon>Autographivirales</taxon>
        <taxon>Autotranscriptaviridae</taxon>
        <taxon>Studiervirinae</taxon>
        <taxon>Berlinvirus</taxon>
        <taxon>Berlinvirus A7</taxon>
    </lineage>
</organism>
<dbReference type="EMBL" id="MK685668">
    <property type="protein sequence ID" value="QBZ69006.1"/>
    <property type="molecule type" value="Genomic_DNA"/>
</dbReference>
<reference evidence="2 3" key="1">
    <citation type="submission" date="2019-03" db="EMBL/GenBank/DDBJ databases">
        <title>Characterization, Genome Sequence, and Analysis of Shigella Phage VB_Ship_A7.</title>
        <authorList>
            <person name="Xu J."/>
            <person name="Gu Y."/>
            <person name="Yu X."/>
            <person name="Liu X."/>
        </authorList>
    </citation>
    <scope>NUCLEOTIDE SEQUENCE [LARGE SCALE GENOMIC DNA]</scope>
</reference>
<dbReference type="Proteomes" id="UP000297095">
    <property type="component" value="Segment"/>
</dbReference>
<dbReference type="GeneID" id="55013308"/>
<dbReference type="KEGG" id="vg:55013308"/>
<keyword evidence="3" id="KW-1185">Reference proteome</keyword>
<proteinExistence type="predicted"/>
<keyword evidence="1" id="KW-1133">Transmembrane helix</keyword>